<gene>
    <name evidence="2" type="ORF">HOC_20673</name>
</gene>
<feature type="region of interest" description="Disordered" evidence="1">
    <location>
        <begin position="43"/>
        <end position="62"/>
    </location>
</feature>
<evidence type="ECO:0000313" key="2">
    <source>
        <dbReference type="EMBL" id="KCZ97085.1"/>
    </source>
</evidence>
<evidence type="ECO:0000256" key="1">
    <source>
        <dbReference type="SAM" id="MobiDB-lite"/>
    </source>
</evidence>
<dbReference type="EMBL" id="ARYL01000126">
    <property type="protein sequence ID" value="KCZ97085.1"/>
    <property type="molecule type" value="Genomic_DNA"/>
</dbReference>
<dbReference type="STRING" id="1280953.HOC_20673"/>
<keyword evidence="3" id="KW-1185">Reference proteome</keyword>
<evidence type="ECO:0000313" key="3">
    <source>
        <dbReference type="Proteomes" id="UP000024942"/>
    </source>
</evidence>
<reference evidence="2 3" key="1">
    <citation type="journal article" date="2014" name="Antonie Van Leeuwenhoek">
        <title>Hyphomonas beringensis sp. nov. and Hyphomonas chukchiensis sp. nov., isolated from surface seawater of the Bering Sea and Chukchi Sea.</title>
        <authorList>
            <person name="Li C."/>
            <person name="Lai Q."/>
            <person name="Li G."/>
            <person name="Dong C."/>
            <person name="Wang J."/>
            <person name="Liao Y."/>
            <person name="Shao Z."/>
        </authorList>
    </citation>
    <scope>NUCLEOTIDE SEQUENCE [LARGE SCALE GENOMIC DNA]</scope>
    <source>
        <strain evidence="2 3">SCH89</strain>
    </source>
</reference>
<feature type="non-terminal residue" evidence="2">
    <location>
        <position position="124"/>
    </location>
</feature>
<accession>A0A059G124</accession>
<name>A0A059G124_9PROT</name>
<sequence length="124" mass="13798">MAILISKDLRTRMLRGMEAGKSAREVARQFEVAPSTASRLKNHVAATGSIDPRPQGRPKGYGKLGPYKDFLVERVLEKPDITMPQLVKMLQDMHGVKVDPSNISKLLCSEGFTYKKCMVRPVIA</sequence>
<dbReference type="AlphaFoldDB" id="A0A059G124"/>
<organism evidence="2 3">
    <name type="scientific">Hyphomonas oceanitis SCH89</name>
    <dbReference type="NCBI Taxonomy" id="1280953"/>
    <lineage>
        <taxon>Bacteria</taxon>
        <taxon>Pseudomonadati</taxon>
        <taxon>Pseudomonadota</taxon>
        <taxon>Alphaproteobacteria</taxon>
        <taxon>Hyphomonadales</taxon>
        <taxon>Hyphomonadaceae</taxon>
        <taxon>Hyphomonas</taxon>
    </lineage>
</organism>
<dbReference type="SUPFAM" id="SSF46689">
    <property type="entry name" value="Homeodomain-like"/>
    <property type="match status" value="1"/>
</dbReference>
<protein>
    <submittedName>
        <fullName evidence="2">Uncharacterized protein</fullName>
    </submittedName>
</protein>
<dbReference type="eggNOG" id="COG3415">
    <property type="taxonomic scope" value="Bacteria"/>
</dbReference>
<dbReference type="RefSeq" id="WP_035542563.1">
    <property type="nucleotide sequence ID" value="NZ_ARYL01000126.1"/>
</dbReference>
<dbReference type="Proteomes" id="UP000024942">
    <property type="component" value="Unassembled WGS sequence"/>
</dbReference>
<comment type="caution">
    <text evidence="2">The sequence shown here is derived from an EMBL/GenBank/DDBJ whole genome shotgun (WGS) entry which is preliminary data.</text>
</comment>
<proteinExistence type="predicted"/>
<dbReference type="InterPro" id="IPR009057">
    <property type="entry name" value="Homeodomain-like_sf"/>
</dbReference>